<dbReference type="PANTHER" id="PTHR23423">
    <property type="entry name" value="ORGANIC SOLUTE TRANSPORTER-RELATED"/>
    <property type="match status" value="1"/>
</dbReference>
<feature type="compositionally biased region" description="Low complexity" evidence="5">
    <location>
        <begin position="116"/>
        <end position="141"/>
    </location>
</feature>
<feature type="transmembrane region" description="Helical" evidence="6">
    <location>
        <begin position="402"/>
        <end position="423"/>
    </location>
</feature>
<keyword evidence="8" id="KW-1185">Reference proteome</keyword>
<feature type="transmembrane region" description="Helical" evidence="6">
    <location>
        <begin position="444"/>
        <end position="466"/>
    </location>
</feature>
<feature type="transmembrane region" description="Helical" evidence="6">
    <location>
        <begin position="240"/>
        <end position="262"/>
    </location>
</feature>
<evidence type="ECO:0000313" key="7">
    <source>
        <dbReference type="EMBL" id="KAF6347546.1"/>
    </source>
</evidence>
<dbReference type="Pfam" id="PF03619">
    <property type="entry name" value="Solute_trans_a"/>
    <property type="match status" value="1"/>
</dbReference>
<dbReference type="AlphaFoldDB" id="A0A7J7XDS4"/>
<reference evidence="7 8" key="1">
    <citation type="journal article" date="2020" name="Nature">
        <title>Six reference-quality genomes reveal evolution of bat adaptations.</title>
        <authorList>
            <person name="Jebb D."/>
            <person name="Huang Z."/>
            <person name="Pippel M."/>
            <person name="Hughes G.M."/>
            <person name="Lavrichenko K."/>
            <person name="Devanna P."/>
            <person name="Winkler S."/>
            <person name="Jermiin L.S."/>
            <person name="Skirmuntt E.C."/>
            <person name="Katzourakis A."/>
            <person name="Burkitt-Gray L."/>
            <person name="Ray D.A."/>
            <person name="Sullivan K.A.M."/>
            <person name="Roscito J.G."/>
            <person name="Kirilenko B.M."/>
            <person name="Davalos L.M."/>
            <person name="Corthals A.P."/>
            <person name="Power M.L."/>
            <person name="Jones G."/>
            <person name="Ransome R.D."/>
            <person name="Dechmann D.K.N."/>
            <person name="Locatelli A.G."/>
            <person name="Puechmaille S.J."/>
            <person name="Fedrigo O."/>
            <person name="Jarvis E.D."/>
            <person name="Hiller M."/>
            <person name="Vernes S.C."/>
            <person name="Myers E.W."/>
            <person name="Teeling E.C."/>
        </authorList>
    </citation>
    <scope>NUCLEOTIDE SEQUENCE [LARGE SCALE GENOMIC DNA]</scope>
    <source>
        <strain evidence="7">MPipKuh1</strain>
        <tissue evidence="7">Flight muscle</tissue>
    </source>
</reference>
<keyword evidence="2 6" id="KW-0812">Transmembrane</keyword>
<feature type="compositionally biased region" description="Polar residues" evidence="5">
    <location>
        <begin position="572"/>
        <end position="581"/>
    </location>
</feature>
<feature type="transmembrane region" description="Helical" evidence="6">
    <location>
        <begin position="203"/>
        <end position="228"/>
    </location>
</feature>
<gene>
    <name evidence="7" type="ORF">mPipKuh1_017603</name>
</gene>
<feature type="compositionally biased region" description="Basic and acidic residues" evidence="5">
    <location>
        <begin position="616"/>
        <end position="629"/>
    </location>
</feature>
<name>A0A7J7XDS4_PIPKU</name>
<evidence type="ECO:0000256" key="5">
    <source>
        <dbReference type="SAM" id="MobiDB-lite"/>
    </source>
</evidence>
<comment type="subcellular location">
    <subcellularLocation>
        <location evidence="1">Membrane</location>
        <topology evidence="1">Multi-pass membrane protein</topology>
    </subcellularLocation>
</comment>
<comment type="caution">
    <text evidence="7">The sequence shown here is derived from an EMBL/GenBank/DDBJ whole genome shotgun (WGS) entry which is preliminary data.</text>
</comment>
<feature type="compositionally biased region" description="Gly residues" evidence="5">
    <location>
        <begin position="102"/>
        <end position="115"/>
    </location>
</feature>
<dbReference type="SMART" id="SM01417">
    <property type="entry name" value="Solute_trans_a"/>
    <property type="match status" value="1"/>
</dbReference>
<feature type="compositionally biased region" description="Low complexity" evidence="5">
    <location>
        <begin position="44"/>
        <end position="55"/>
    </location>
</feature>
<keyword evidence="3 6" id="KW-1133">Transmembrane helix</keyword>
<feature type="region of interest" description="Disordered" evidence="5">
    <location>
        <begin position="607"/>
        <end position="629"/>
    </location>
</feature>
<evidence type="ECO:0000313" key="8">
    <source>
        <dbReference type="Proteomes" id="UP000558488"/>
    </source>
</evidence>
<sequence>MVCPWVPPWEGGPLGAGQAIVGVESLSLPFRLSEEKGAETPASPGGRKLGPPRGRQLQGRSKLCAGTLGAGPVRRSPPGHGAGRALGDPQVRAAAPPPGVPAAGGRGRCGAGKEGCGPARSPGAPRAAADAAPAADNTAQAEAAAPAAGKVARQQLLRSLRVVKTAKEQGSPSKPPSSPSSLLLGANLCGDMPCTCTWTNWRLWIRPLVAVIYLVVIMVAVPLSVWELQNLKVGIHTKAWFIAGIFLLLTIPISLWGILQHLVHYTQPELQKPIIRILWMVPIYSLDSWVALKYPSIAIYVDTCRECYEAYVIYNFMGFLTNYLTNRYPNLVLILEAKDQQKHIPPLCCCPPWTMGEVLLFRCKLGVLQYTVVRPFTTIIALICELLGVYDEGNFSFSNAWTYLVIINNMSQLFAMYCLLLFYKVLKEELSPIQPVGKFLCVKLVVFVSFWQAAVIALLVKVGVISETHTWEWRTVEAVATGLQDFIICIEMFLAAIAHHYTFSYKPYVQEAEEGSCFDSFLAMWDVSDIRDDISEQVRHVGRTVMGHPRKKFFPEDQDQNEHTSLLSSSSQDAISVTSSVPPSPMGHYQGFGRTLTPQTTLTVADVSDEIYNDTTEEKSEPSDKPVVS</sequence>
<feature type="transmembrane region" description="Helical" evidence="6">
    <location>
        <begin position="478"/>
        <end position="498"/>
    </location>
</feature>
<dbReference type="EMBL" id="JACAGB010000008">
    <property type="protein sequence ID" value="KAF6347546.1"/>
    <property type="molecule type" value="Genomic_DNA"/>
</dbReference>
<dbReference type="GO" id="GO:0016020">
    <property type="term" value="C:membrane"/>
    <property type="evidence" value="ECO:0007669"/>
    <property type="project" value="UniProtKB-SubCell"/>
</dbReference>
<feature type="region of interest" description="Disordered" evidence="5">
    <location>
        <begin position="549"/>
        <end position="595"/>
    </location>
</feature>
<evidence type="ECO:0000256" key="6">
    <source>
        <dbReference type="SAM" id="Phobius"/>
    </source>
</evidence>
<evidence type="ECO:0000256" key="1">
    <source>
        <dbReference type="ARBA" id="ARBA00004141"/>
    </source>
</evidence>
<protein>
    <submittedName>
        <fullName evidence="7">Transmembrane protein 184C</fullName>
    </submittedName>
</protein>
<feature type="transmembrane region" description="Helical" evidence="6">
    <location>
        <begin position="372"/>
        <end position="390"/>
    </location>
</feature>
<evidence type="ECO:0000256" key="2">
    <source>
        <dbReference type="ARBA" id="ARBA00022692"/>
    </source>
</evidence>
<organism evidence="7 8">
    <name type="scientific">Pipistrellus kuhlii</name>
    <name type="common">Kuhl's pipistrelle</name>
    <dbReference type="NCBI Taxonomy" id="59472"/>
    <lineage>
        <taxon>Eukaryota</taxon>
        <taxon>Metazoa</taxon>
        <taxon>Chordata</taxon>
        <taxon>Craniata</taxon>
        <taxon>Vertebrata</taxon>
        <taxon>Euteleostomi</taxon>
        <taxon>Mammalia</taxon>
        <taxon>Eutheria</taxon>
        <taxon>Laurasiatheria</taxon>
        <taxon>Chiroptera</taxon>
        <taxon>Yangochiroptera</taxon>
        <taxon>Vespertilionidae</taxon>
        <taxon>Pipistrellus</taxon>
    </lineage>
</organism>
<dbReference type="OrthoDB" id="5348404at2759"/>
<evidence type="ECO:0000256" key="3">
    <source>
        <dbReference type="ARBA" id="ARBA00022989"/>
    </source>
</evidence>
<dbReference type="Proteomes" id="UP000558488">
    <property type="component" value="Unassembled WGS sequence"/>
</dbReference>
<accession>A0A7J7XDS4</accession>
<feature type="region of interest" description="Disordered" evidence="5">
    <location>
        <begin position="32"/>
        <end position="141"/>
    </location>
</feature>
<proteinExistence type="predicted"/>
<keyword evidence="4 6" id="KW-0472">Membrane</keyword>
<dbReference type="InterPro" id="IPR005178">
    <property type="entry name" value="Ostalpha/TMEM184C"/>
</dbReference>
<evidence type="ECO:0000256" key="4">
    <source>
        <dbReference type="ARBA" id="ARBA00023136"/>
    </source>
</evidence>